<keyword evidence="9" id="KW-0028">Amino-acid biosynthesis</keyword>
<comment type="caution">
    <text evidence="12">The sequence shown here is derived from an EMBL/GenBank/DDBJ whole genome shotgun (WGS) entry which is preliminary data.</text>
</comment>
<dbReference type="GO" id="GO:0004072">
    <property type="term" value="F:aspartate kinase activity"/>
    <property type="evidence" value="ECO:0007669"/>
    <property type="project" value="UniProtKB-EC"/>
</dbReference>
<keyword evidence="3 8" id="KW-0808">Transferase</keyword>
<evidence type="ECO:0000313" key="13">
    <source>
        <dbReference type="Proteomes" id="UP001466331"/>
    </source>
</evidence>
<evidence type="ECO:0000256" key="6">
    <source>
        <dbReference type="ARBA" id="ARBA00022840"/>
    </source>
</evidence>
<dbReference type="NCBIfam" id="NF006570">
    <property type="entry name" value="PRK09084.1"/>
    <property type="match status" value="1"/>
</dbReference>
<keyword evidence="13" id="KW-1185">Reference proteome</keyword>
<keyword evidence="5 8" id="KW-0418">Kinase</keyword>
<sequence length="447" mass="49387">MVVLKFGGTSVQNAERMDAVLSIVENNLKNRAVLVSSATAKTTDRLIQAARAAARGDDENYQSILNVIITHHYEIAHAFLSKDYLDKATDTLQKLFSELADILKSLCEERHMSKKDLDYIQSFGERMSTFLLYYRALERGMDAFLADSREYIKTDDNYGAAQVDYQTTERLLSSFIKKNNNKLIIMQGFIASAVDGTTTTLGRGGSDFSAAIIGAAIGADEIQIWTDVHGIMSADPRVVDNPRPIPAMSYQEAAELAYFGAKVVHPSTIQPAVEKGIPVLVKNTMAPEKPGTTITSKSPSKGLKAITGKKHISLINIRSYRMLNAYGFLNKIFSVFAEHKTPVDLIATSEVSVSLTIDDNSNLGAITKELSRIAKVDVEEDKSIVSLIGEDVWKSHETIIKTFSALKGIDVRMITMGSSHINLSFVVHKDKADEAVRRLHKTFFLDR</sequence>
<dbReference type="InterPro" id="IPR001048">
    <property type="entry name" value="Asp/Glu/Uridylate_kinase"/>
</dbReference>
<accession>A0ABU9UDT5</accession>
<dbReference type="PIRSF" id="PIRSF000726">
    <property type="entry name" value="Asp_kin"/>
    <property type="match status" value="1"/>
</dbReference>
<comment type="similarity">
    <text evidence="2 8">Belongs to the aspartokinase family.</text>
</comment>
<keyword evidence="4" id="KW-0547">Nucleotide-binding</keyword>
<dbReference type="Gene3D" id="1.20.120.1320">
    <property type="entry name" value="Aspartokinase, catalytic domain"/>
    <property type="match status" value="1"/>
</dbReference>
<dbReference type="SUPFAM" id="SSF55021">
    <property type="entry name" value="ACT-like"/>
    <property type="match status" value="2"/>
</dbReference>
<gene>
    <name evidence="12" type="primary">lysC</name>
    <name evidence="12" type="ORF">WKV44_09780</name>
</gene>
<comment type="pathway">
    <text evidence="1 9">Amino-acid biosynthesis; L-lysine biosynthesis via DAP pathway; (S)-tetrahydrodipicolinate from L-aspartate: step 1/4.</text>
</comment>
<dbReference type="InterPro" id="IPR045865">
    <property type="entry name" value="ACT-like_dom_sf"/>
</dbReference>
<comment type="catalytic activity">
    <reaction evidence="7 8">
        <text>L-aspartate + ATP = 4-phospho-L-aspartate + ADP</text>
        <dbReference type="Rhea" id="RHEA:23776"/>
        <dbReference type="ChEBI" id="CHEBI:29991"/>
        <dbReference type="ChEBI" id="CHEBI:30616"/>
        <dbReference type="ChEBI" id="CHEBI:57535"/>
        <dbReference type="ChEBI" id="CHEBI:456216"/>
        <dbReference type="EC" id="2.7.2.4"/>
    </reaction>
</comment>
<dbReference type="RefSeq" id="WP_420070278.1">
    <property type="nucleotide sequence ID" value="NZ_JBCHKQ010000005.1"/>
</dbReference>
<dbReference type="CDD" id="cd04892">
    <property type="entry name" value="ACT_AK-like_2"/>
    <property type="match status" value="1"/>
</dbReference>
<feature type="domain" description="Aspartokinase ACT" evidence="11">
    <location>
        <begin position="385"/>
        <end position="443"/>
    </location>
</feature>
<dbReference type="EMBL" id="JBCHKQ010000005">
    <property type="protein sequence ID" value="MEM5948828.1"/>
    <property type="molecule type" value="Genomic_DNA"/>
</dbReference>
<dbReference type="PROSITE" id="PS00324">
    <property type="entry name" value="ASPARTOKINASE"/>
    <property type="match status" value="1"/>
</dbReference>
<evidence type="ECO:0000256" key="1">
    <source>
        <dbReference type="ARBA" id="ARBA00004766"/>
    </source>
</evidence>
<dbReference type="SUPFAM" id="SSF53633">
    <property type="entry name" value="Carbamate kinase-like"/>
    <property type="match status" value="1"/>
</dbReference>
<evidence type="ECO:0000256" key="4">
    <source>
        <dbReference type="ARBA" id="ARBA00022741"/>
    </source>
</evidence>
<dbReference type="Proteomes" id="UP001466331">
    <property type="component" value="Unassembled WGS sequence"/>
</dbReference>
<comment type="pathway">
    <text evidence="9">Amino-acid biosynthesis; L-threonine biosynthesis; L-threonine from L-aspartate: step 1/5.</text>
</comment>
<dbReference type="InterPro" id="IPR036393">
    <property type="entry name" value="AceGlu_kinase-like_sf"/>
</dbReference>
<dbReference type="PANTHER" id="PTHR21499">
    <property type="entry name" value="ASPARTATE KINASE"/>
    <property type="match status" value="1"/>
</dbReference>
<evidence type="ECO:0000256" key="2">
    <source>
        <dbReference type="ARBA" id="ARBA00010122"/>
    </source>
</evidence>
<organism evidence="12 13">
    <name type="scientific">Rarispira pelagica</name>
    <dbReference type="NCBI Taxonomy" id="3141764"/>
    <lineage>
        <taxon>Bacteria</taxon>
        <taxon>Pseudomonadati</taxon>
        <taxon>Spirochaetota</taxon>
        <taxon>Spirochaetia</taxon>
        <taxon>Winmispirales</taxon>
        <taxon>Winmispiraceae</taxon>
        <taxon>Rarispira</taxon>
    </lineage>
</organism>
<evidence type="ECO:0000256" key="5">
    <source>
        <dbReference type="ARBA" id="ARBA00022777"/>
    </source>
</evidence>
<evidence type="ECO:0000259" key="10">
    <source>
        <dbReference type="Pfam" id="PF00696"/>
    </source>
</evidence>
<dbReference type="InterPro" id="IPR001341">
    <property type="entry name" value="Asp_kinase"/>
</dbReference>
<dbReference type="InterPro" id="IPR018042">
    <property type="entry name" value="Aspartate_kinase_CS"/>
</dbReference>
<feature type="domain" description="Aspartate/glutamate/uridylate kinase" evidence="10">
    <location>
        <begin position="1"/>
        <end position="283"/>
    </location>
</feature>
<evidence type="ECO:0000313" key="12">
    <source>
        <dbReference type="EMBL" id="MEM5948828.1"/>
    </source>
</evidence>
<dbReference type="Pfam" id="PF00696">
    <property type="entry name" value="AA_kinase"/>
    <property type="match status" value="1"/>
</dbReference>
<dbReference type="NCBIfam" id="TIGR00657">
    <property type="entry name" value="asp_kinases"/>
    <property type="match status" value="1"/>
</dbReference>
<evidence type="ECO:0000259" key="11">
    <source>
        <dbReference type="Pfam" id="PF22468"/>
    </source>
</evidence>
<reference evidence="12 13" key="1">
    <citation type="submission" date="2024-03" db="EMBL/GenBank/DDBJ databases">
        <title>Ignisphaera cupida sp. nov., a hyperthermophilic hydrolytic archaeon from a hot spring of Kamchatka, and proposal of Ignisphaeraceae fam. nov.</title>
        <authorList>
            <person name="Podosokorskaya O.A."/>
            <person name="Elcheninov A.G."/>
            <person name="Maltseva A.I."/>
            <person name="Zayulina K.S."/>
            <person name="Novikov A."/>
            <person name="Merkel A.Y."/>
        </authorList>
    </citation>
    <scope>NUCLEOTIDE SEQUENCE [LARGE SCALE GENOMIC DNA]</scope>
    <source>
        <strain evidence="12 13">38H-sp</strain>
    </source>
</reference>
<dbReference type="Gene3D" id="3.30.70.260">
    <property type="match status" value="2"/>
</dbReference>
<dbReference type="PANTHER" id="PTHR21499:SF59">
    <property type="entry name" value="ASPARTOKINASE"/>
    <property type="match status" value="1"/>
</dbReference>
<dbReference type="Pfam" id="PF22468">
    <property type="entry name" value="ACT_9"/>
    <property type="match status" value="1"/>
</dbReference>
<evidence type="ECO:0000256" key="8">
    <source>
        <dbReference type="RuleBase" id="RU003448"/>
    </source>
</evidence>
<dbReference type="CDD" id="cd04912">
    <property type="entry name" value="ACT_AKiii-LysC-EC-like_1"/>
    <property type="match status" value="1"/>
</dbReference>
<protein>
    <recommendedName>
        <fullName evidence="8">Aspartokinase</fullName>
        <ecNumber evidence="8">2.7.2.4</ecNumber>
    </recommendedName>
</protein>
<evidence type="ECO:0000256" key="9">
    <source>
        <dbReference type="RuleBase" id="RU004249"/>
    </source>
</evidence>
<dbReference type="Gene3D" id="3.40.1160.10">
    <property type="entry name" value="Acetylglutamate kinase-like"/>
    <property type="match status" value="1"/>
</dbReference>
<evidence type="ECO:0000256" key="7">
    <source>
        <dbReference type="ARBA" id="ARBA00047872"/>
    </source>
</evidence>
<dbReference type="InterPro" id="IPR054352">
    <property type="entry name" value="ACT_Aspartokinase"/>
</dbReference>
<keyword evidence="6" id="KW-0067">ATP-binding</keyword>
<proteinExistence type="inferred from homology"/>
<dbReference type="InterPro" id="IPR005260">
    <property type="entry name" value="Asp_kin_monofn"/>
</dbReference>
<comment type="pathway">
    <text evidence="9">Amino-acid biosynthesis; L-methionine biosynthesis via de novo pathway; L-homoserine from L-aspartate: step 1/3.</text>
</comment>
<dbReference type="InterPro" id="IPR042199">
    <property type="entry name" value="AsparK_Bifunc_asparK/hSer_DH"/>
</dbReference>
<evidence type="ECO:0000256" key="3">
    <source>
        <dbReference type="ARBA" id="ARBA00022679"/>
    </source>
</evidence>
<name>A0ABU9UDT5_9SPIR</name>
<dbReference type="EC" id="2.7.2.4" evidence="8"/>